<keyword evidence="5" id="KW-1185">Reference proteome</keyword>
<comment type="caution">
    <text evidence="4">The sequence shown here is derived from an EMBL/GenBank/DDBJ whole genome shotgun (WGS) entry which is preliminary data.</text>
</comment>
<dbReference type="EMBL" id="BAAANB010000001">
    <property type="protein sequence ID" value="GAA2020513.1"/>
    <property type="molecule type" value="Genomic_DNA"/>
</dbReference>
<dbReference type="PIRSF" id="PIRSF036625">
    <property type="entry name" value="GAF_ANTAR"/>
    <property type="match status" value="1"/>
</dbReference>
<dbReference type="InterPro" id="IPR005561">
    <property type="entry name" value="ANTAR"/>
</dbReference>
<dbReference type="Pfam" id="PF03861">
    <property type="entry name" value="ANTAR"/>
    <property type="match status" value="1"/>
</dbReference>
<organism evidence="4 5">
    <name type="scientific">Terrabacter terrae</name>
    <dbReference type="NCBI Taxonomy" id="318434"/>
    <lineage>
        <taxon>Bacteria</taxon>
        <taxon>Bacillati</taxon>
        <taxon>Actinomycetota</taxon>
        <taxon>Actinomycetes</taxon>
        <taxon>Micrococcales</taxon>
        <taxon>Intrasporangiaceae</taxon>
        <taxon>Terrabacter</taxon>
    </lineage>
</organism>
<name>A0ABN2TU51_9MICO</name>
<dbReference type="RefSeq" id="WP_343987323.1">
    <property type="nucleotide sequence ID" value="NZ_BAAANB010000001.1"/>
</dbReference>
<dbReference type="Proteomes" id="UP001501285">
    <property type="component" value="Unassembled WGS sequence"/>
</dbReference>
<keyword evidence="1" id="KW-0805">Transcription regulation</keyword>
<evidence type="ECO:0000256" key="1">
    <source>
        <dbReference type="ARBA" id="ARBA00023015"/>
    </source>
</evidence>
<dbReference type="SUPFAM" id="SSF55781">
    <property type="entry name" value="GAF domain-like"/>
    <property type="match status" value="1"/>
</dbReference>
<accession>A0ABN2TU51</accession>
<dbReference type="SMART" id="SM01012">
    <property type="entry name" value="ANTAR"/>
    <property type="match status" value="1"/>
</dbReference>
<reference evidence="4 5" key="1">
    <citation type="journal article" date="2019" name="Int. J. Syst. Evol. Microbiol.">
        <title>The Global Catalogue of Microorganisms (GCM) 10K type strain sequencing project: providing services to taxonomists for standard genome sequencing and annotation.</title>
        <authorList>
            <consortium name="The Broad Institute Genomics Platform"/>
            <consortium name="The Broad Institute Genome Sequencing Center for Infectious Disease"/>
            <person name="Wu L."/>
            <person name="Ma J."/>
        </authorList>
    </citation>
    <scope>NUCLEOTIDE SEQUENCE [LARGE SCALE GENOMIC DNA]</scope>
    <source>
        <strain evidence="4 5">JCM 14283</strain>
    </source>
</reference>
<sequence length="234" mass="25106">MSTTSARAFAKVASALVSNEVDVVTVLADLMADSCETLDASAAGLLMNSQTPEPEILSATTHSVHELELYQLQSGEGPCVDAVRTMARVSAWSHAEIEHRWGEVGVAITRAGYSAVSAYPLRWRSTCLGALNVFWARVPEVQAEADALGQSLADIATIVVLHPEHLSTEDITRRTRDALNGRTVIEHAKGVLAYLNSVPPDMAYAQLRARASNEGRSLTATAALVVAEASRRRL</sequence>
<dbReference type="PROSITE" id="PS50921">
    <property type="entry name" value="ANTAR"/>
    <property type="match status" value="1"/>
</dbReference>
<keyword evidence="2" id="KW-0804">Transcription</keyword>
<dbReference type="InterPro" id="IPR012074">
    <property type="entry name" value="GAF_ANTAR"/>
</dbReference>
<evidence type="ECO:0000313" key="5">
    <source>
        <dbReference type="Proteomes" id="UP001501285"/>
    </source>
</evidence>
<dbReference type="Gene3D" id="3.30.450.40">
    <property type="match status" value="1"/>
</dbReference>
<dbReference type="InterPro" id="IPR029016">
    <property type="entry name" value="GAF-like_dom_sf"/>
</dbReference>
<evidence type="ECO:0000259" key="3">
    <source>
        <dbReference type="PROSITE" id="PS50921"/>
    </source>
</evidence>
<dbReference type="InterPro" id="IPR036388">
    <property type="entry name" value="WH-like_DNA-bd_sf"/>
</dbReference>
<protein>
    <submittedName>
        <fullName evidence="4">GAF domain-containing protein</fullName>
    </submittedName>
</protein>
<feature type="domain" description="ANTAR" evidence="3">
    <location>
        <begin position="165"/>
        <end position="226"/>
    </location>
</feature>
<gene>
    <name evidence="4" type="ORF">GCM10009740_06160</name>
</gene>
<evidence type="ECO:0000313" key="4">
    <source>
        <dbReference type="EMBL" id="GAA2020513.1"/>
    </source>
</evidence>
<dbReference type="Gene3D" id="1.10.10.10">
    <property type="entry name" value="Winged helix-like DNA-binding domain superfamily/Winged helix DNA-binding domain"/>
    <property type="match status" value="1"/>
</dbReference>
<evidence type="ECO:0000256" key="2">
    <source>
        <dbReference type="ARBA" id="ARBA00023163"/>
    </source>
</evidence>
<proteinExistence type="predicted"/>